<dbReference type="EMBL" id="CP060825">
    <property type="protein sequence ID" value="QNP66012.1"/>
    <property type="molecule type" value="Genomic_DNA"/>
</dbReference>
<dbReference type="PANTHER" id="PTHR46580">
    <property type="entry name" value="SENSOR KINASE-RELATED"/>
    <property type="match status" value="1"/>
</dbReference>
<dbReference type="InterPro" id="IPR013517">
    <property type="entry name" value="FG-GAP"/>
</dbReference>
<dbReference type="Proteomes" id="UP000516230">
    <property type="component" value="Chromosome"/>
</dbReference>
<sequence length="312" mass="32113">METYVAELSGLKRGRTRARLVAAATAAALLITGAAAGSASADDASPSATSAAKAPAKGAGAFGIQGTSGVTPDNALYGVDSKGVIWGYTQNLEGGLNSRDESGSGWAGTTHMTQVDHDADGMSDGIWAVEGGYLLSLFWDQPATTVGGGWGIYNKVFSASDLAGAGADDLLARDTKGNLYLYLGYGNGKLTGRTLVGGGWQAYNQITGKGDLTGDGKNDIVARDGSGVLWLYKGTGDRAKPFTARTKIGGGWNAFNYLVQVGDIDLDGTTDLIARSTGGALYLYKGTGNAAAPFKAKTLIGSSGWNSYRLMY</sequence>
<feature type="chain" id="PRO_5028801871" evidence="2">
    <location>
        <begin position="42"/>
        <end position="312"/>
    </location>
</feature>
<dbReference type="InterPro" id="IPR028994">
    <property type="entry name" value="Integrin_alpha_N"/>
</dbReference>
<keyword evidence="4" id="KW-1185">Reference proteome</keyword>
<evidence type="ECO:0000313" key="4">
    <source>
        <dbReference type="Proteomes" id="UP000516230"/>
    </source>
</evidence>
<keyword evidence="1 2" id="KW-0732">Signal</keyword>
<feature type="signal peptide" evidence="2">
    <location>
        <begin position="1"/>
        <end position="41"/>
    </location>
</feature>
<dbReference type="Pfam" id="PF13517">
    <property type="entry name" value="FG-GAP_3"/>
    <property type="match status" value="1"/>
</dbReference>
<evidence type="ECO:0000313" key="3">
    <source>
        <dbReference type="EMBL" id="QNP66012.1"/>
    </source>
</evidence>
<accession>A0A7H0HZP6</accession>
<dbReference type="AlphaFoldDB" id="A0A7H0HZP6"/>
<dbReference type="SUPFAM" id="SSF69318">
    <property type="entry name" value="Integrin alpha N-terminal domain"/>
    <property type="match status" value="1"/>
</dbReference>
<dbReference type="KEGG" id="sgj:IAG43_25880"/>
<protein>
    <submittedName>
        <fullName evidence="3">VCBS repeat-containing protein</fullName>
    </submittedName>
</protein>
<reference evidence="3 4" key="1">
    <citation type="submission" date="2020-08" db="EMBL/GenBank/DDBJ databases">
        <title>A novel species.</title>
        <authorList>
            <person name="Gao J."/>
        </authorList>
    </citation>
    <scope>NUCLEOTIDE SEQUENCE [LARGE SCALE GENOMIC DNA]</scope>
    <source>
        <strain evidence="3 4">CRPJ-33</strain>
    </source>
</reference>
<dbReference type="PANTHER" id="PTHR46580:SF4">
    <property type="entry name" value="ATP_GTP-BINDING PROTEIN"/>
    <property type="match status" value="1"/>
</dbReference>
<evidence type="ECO:0000256" key="2">
    <source>
        <dbReference type="SAM" id="SignalP"/>
    </source>
</evidence>
<proteinExistence type="predicted"/>
<gene>
    <name evidence="3" type="ORF">IAG43_25880</name>
</gene>
<name>A0A7H0HZP6_9ACTN</name>
<organism evidence="3 4">
    <name type="scientific">Streptomyces genisteinicus</name>
    <dbReference type="NCBI Taxonomy" id="2768068"/>
    <lineage>
        <taxon>Bacteria</taxon>
        <taxon>Bacillati</taxon>
        <taxon>Actinomycetota</taxon>
        <taxon>Actinomycetes</taxon>
        <taxon>Kitasatosporales</taxon>
        <taxon>Streptomycetaceae</taxon>
        <taxon>Streptomyces</taxon>
    </lineage>
</organism>
<dbReference type="Gene3D" id="2.115.10.10">
    <property type="entry name" value="Tachylectin 2"/>
    <property type="match status" value="1"/>
</dbReference>
<evidence type="ECO:0000256" key="1">
    <source>
        <dbReference type="ARBA" id="ARBA00022729"/>
    </source>
</evidence>